<evidence type="ECO:0000256" key="2">
    <source>
        <dbReference type="ARBA" id="ARBA00023157"/>
    </source>
</evidence>
<gene>
    <name evidence="7" type="ORF">EPR50_G00008890</name>
</gene>
<feature type="chain" id="PRO_5019786961" description="ZP domain-containing protein" evidence="5">
    <location>
        <begin position="21"/>
        <end position="677"/>
    </location>
</feature>
<evidence type="ECO:0000256" key="5">
    <source>
        <dbReference type="SAM" id="SignalP"/>
    </source>
</evidence>
<evidence type="ECO:0000256" key="3">
    <source>
        <dbReference type="ARBA" id="ARBA00023180"/>
    </source>
</evidence>
<reference evidence="7 8" key="1">
    <citation type="submission" date="2019-01" db="EMBL/GenBank/DDBJ databases">
        <title>A chromosome-scale genome assembly of the yellow perch, Perca flavescens.</title>
        <authorList>
            <person name="Feron R."/>
            <person name="Morvezen R."/>
            <person name="Bestin A."/>
            <person name="Haffray P."/>
            <person name="Klopp C."/>
            <person name="Zahm M."/>
            <person name="Cabau C."/>
            <person name="Roques C."/>
            <person name="Donnadieu C."/>
            <person name="Bouchez O."/>
            <person name="Christie M."/>
            <person name="Larson W."/>
            <person name="Guiguen Y."/>
        </authorList>
    </citation>
    <scope>NUCLEOTIDE SEQUENCE [LARGE SCALE GENOMIC DNA]</scope>
    <source>
        <strain evidence="7">YP-PL-M2</strain>
        <tissue evidence="7">Blood</tissue>
    </source>
</reference>
<accession>A0A484DQQ4</accession>
<dbReference type="InterPro" id="IPR048290">
    <property type="entry name" value="ZP_chr"/>
</dbReference>
<dbReference type="InterPro" id="IPR055356">
    <property type="entry name" value="ZP-N"/>
</dbReference>
<evidence type="ECO:0000313" key="8">
    <source>
        <dbReference type="Proteomes" id="UP000295070"/>
    </source>
</evidence>
<dbReference type="Gene3D" id="2.60.40.3210">
    <property type="entry name" value="Zona pellucida, ZP-N domain"/>
    <property type="match status" value="1"/>
</dbReference>
<dbReference type="InterPro" id="IPR055355">
    <property type="entry name" value="ZP-C"/>
</dbReference>
<dbReference type="EMBL" id="SCKG01000001">
    <property type="protein sequence ID" value="TDH17485.1"/>
    <property type="molecule type" value="Genomic_DNA"/>
</dbReference>
<keyword evidence="2" id="KW-1015">Disulfide bond</keyword>
<dbReference type="SMART" id="SM00241">
    <property type="entry name" value="ZP"/>
    <property type="match status" value="1"/>
</dbReference>
<keyword evidence="4" id="KW-0472">Membrane</keyword>
<dbReference type="InterPro" id="IPR001507">
    <property type="entry name" value="ZP_dom"/>
</dbReference>
<dbReference type="Pfam" id="PF00100">
    <property type="entry name" value="Zona_pellucida"/>
    <property type="match status" value="1"/>
</dbReference>
<keyword evidence="1 5" id="KW-0732">Signal</keyword>
<protein>
    <recommendedName>
        <fullName evidence="6">ZP domain-containing protein</fullName>
    </recommendedName>
</protein>
<evidence type="ECO:0000256" key="4">
    <source>
        <dbReference type="SAM" id="Phobius"/>
    </source>
</evidence>
<dbReference type="AlphaFoldDB" id="A0A484DQQ4"/>
<dbReference type="STRING" id="8167.A0A484DQQ4"/>
<dbReference type="InterPro" id="IPR042235">
    <property type="entry name" value="ZP-C_dom"/>
</dbReference>
<dbReference type="Proteomes" id="UP000295070">
    <property type="component" value="Chromosome 1"/>
</dbReference>
<evidence type="ECO:0000256" key="1">
    <source>
        <dbReference type="ARBA" id="ARBA00022729"/>
    </source>
</evidence>
<organism evidence="7 8">
    <name type="scientific">Perca flavescens</name>
    <name type="common">American yellow perch</name>
    <name type="synonym">Morone flavescens</name>
    <dbReference type="NCBI Taxonomy" id="8167"/>
    <lineage>
        <taxon>Eukaryota</taxon>
        <taxon>Metazoa</taxon>
        <taxon>Chordata</taxon>
        <taxon>Craniata</taxon>
        <taxon>Vertebrata</taxon>
        <taxon>Euteleostomi</taxon>
        <taxon>Actinopterygii</taxon>
        <taxon>Neopterygii</taxon>
        <taxon>Teleostei</taxon>
        <taxon>Neoteleostei</taxon>
        <taxon>Acanthomorphata</taxon>
        <taxon>Eupercaria</taxon>
        <taxon>Perciformes</taxon>
        <taxon>Percoidei</taxon>
        <taxon>Percidae</taxon>
        <taxon>Percinae</taxon>
        <taxon>Perca</taxon>
    </lineage>
</organism>
<feature type="signal peptide" evidence="5">
    <location>
        <begin position="1"/>
        <end position="20"/>
    </location>
</feature>
<comment type="caution">
    <text evidence="7">The sequence shown here is derived from an EMBL/GenBank/DDBJ whole genome shotgun (WGS) entry which is preliminary data.</text>
</comment>
<dbReference type="PANTHER" id="PTHR14002:SF59">
    <property type="entry name" value="CUB AND ZONA PELLUCIDA-LIKE DOMAIN-CONTAINING PROTEIN 1-RELATED"/>
    <property type="match status" value="1"/>
</dbReference>
<dbReference type="Gene3D" id="2.60.40.4100">
    <property type="entry name" value="Zona pellucida, ZP-C domain"/>
    <property type="match status" value="1"/>
</dbReference>
<keyword evidence="4" id="KW-0812">Transmembrane</keyword>
<dbReference type="PRINTS" id="PR00023">
    <property type="entry name" value="ZPELLUCIDA"/>
</dbReference>
<dbReference type="PROSITE" id="PS51034">
    <property type="entry name" value="ZP_2"/>
    <property type="match status" value="1"/>
</dbReference>
<name>A0A484DQQ4_PERFV</name>
<sequence length="677" mass="75856">MASLTVLLLHLLLMLSSASAWYYSYYGGSLTFTPKGQYSDGTYKVELHNKQTTIYCNLNYYSCSSGDCGTQTETTSTGFYSNSMGFYWCQYDTVNKINLNSNLPFEIRYPTNVSPYIGLGVWASNFQNSMANWIMTAHVDLGTRSDTGESNRSPITDMLPVLRVTRNCPRSFNMAVFDPDGDKVRCRVPTNSNTNECGLCGLTSGFSLDQPYRTTIAPLSKLPLQFTVYVDYHNAPSCLDGDYFPVFSSPTPRNGVNLPAYVNRTLEIKVKSEAQYTTIYDLIVTGPKGISKQKISTEEFIINWTPTENELNDHFPICFVSEARDTYYQVFQSEPRCVIVDVGSDETTVTCNETTITVEVEKSSLIRHNEGKLHLNDFSDASCNLTTRSNTTHLVAVMSLNTCGTTVEEDENNIIFKNMITSGDPTEIISRQNDVEIVFSCAYPKRSNLTLGFTHKNPYVFTEKGFGAFTFQFEFFQSQRFRKQIESSTYPVEVYLKQMIFMQIEATTSIPNTELFVESCKATPYDNPNSRISYTIIENGCVRDNTVEIYNSSKSQFRFGMEAFEFIGAHEQVYITCSVILCETAVLGSRCSQGCINSNSGNLRVKREAVAQSSRHTISQGPLHLAKTSDSQASGPSLNMGLNIIFIVGCLLACGVVIYRSRRSKAKYQPLPTFETD</sequence>
<dbReference type="Pfam" id="PF23344">
    <property type="entry name" value="ZP-N"/>
    <property type="match status" value="1"/>
</dbReference>
<evidence type="ECO:0000313" key="7">
    <source>
        <dbReference type="EMBL" id="TDH17485.1"/>
    </source>
</evidence>
<dbReference type="PANTHER" id="PTHR14002">
    <property type="entry name" value="ENDOGLIN/TGF-BETA RECEPTOR TYPE III"/>
    <property type="match status" value="1"/>
</dbReference>
<feature type="domain" description="ZP" evidence="6">
    <location>
        <begin position="350"/>
        <end position="598"/>
    </location>
</feature>
<keyword evidence="4" id="KW-1133">Transmembrane helix</keyword>
<keyword evidence="8" id="KW-1185">Reference proteome</keyword>
<keyword evidence="3" id="KW-0325">Glycoprotein</keyword>
<evidence type="ECO:0000259" key="6">
    <source>
        <dbReference type="PROSITE" id="PS51034"/>
    </source>
</evidence>
<feature type="transmembrane region" description="Helical" evidence="4">
    <location>
        <begin position="640"/>
        <end position="659"/>
    </location>
</feature>
<proteinExistence type="predicted"/>